<dbReference type="Gene3D" id="3.40.630.30">
    <property type="match status" value="1"/>
</dbReference>
<comment type="caution">
    <text evidence="2">The sequence shown here is derived from an EMBL/GenBank/DDBJ whole genome shotgun (WGS) entry which is preliminary data.</text>
</comment>
<gene>
    <name evidence="2" type="ORF">ACFPIB_04450</name>
</gene>
<evidence type="ECO:0000313" key="2">
    <source>
        <dbReference type="EMBL" id="MFC5269849.1"/>
    </source>
</evidence>
<dbReference type="Proteomes" id="UP001596161">
    <property type="component" value="Unassembled WGS sequence"/>
</dbReference>
<evidence type="ECO:0000259" key="1">
    <source>
        <dbReference type="PROSITE" id="PS51186"/>
    </source>
</evidence>
<dbReference type="PROSITE" id="PS51186">
    <property type="entry name" value="GNAT"/>
    <property type="match status" value="1"/>
</dbReference>
<dbReference type="GO" id="GO:0016746">
    <property type="term" value="F:acyltransferase activity"/>
    <property type="evidence" value="ECO:0007669"/>
    <property type="project" value="UniProtKB-KW"/>
</dbReference>
<keyword evidence="2" id="KW-0012">Acyltransferase</keyword>
<sequence length="185" mass="21570">MLDIELNPFTNLETERLILREVRETDAPEILFFRSDDTIMRFLDREKLKSEDEALEYIANTRKAVLENEGINWGICLKGSEKLIGTIGLWRFIKANHRAEIGYSLHPDYWNKGLMSEAMKVVLDYGFQTLKLHSIEANINPKNDASRKLLEKHGFVQEAYFRGDYYFQGEFLDSVIFSLIDPDAR</sequence>
<dbReference type="EC" id="2.3.-.-" evidence="2"/>
<dbReference type="EMBL" id="JBHSKT010000002">
    <property type="protein sequence ID" value="MFC5269849.1"/>
    <property type="molecule type" value="Genomic_DNA"/>
</dbReference>
<proteinExistence type="predicted"/>
<dbReference type="InterPro" id="IPR016181">
    <property type="entry name" value="Acyl_CoA_acyltransferase"/>
</dbReference>
<dbReference type="Pfam" id="PF13302">
    <property type="entry name" value="Acetyltransf_3"/>
    <property type="match status" value="1"/>
</dbReference>
<keyword evidence="3" id="KW-1185">Reference proteome</keyword>
<name>A0ABW0EAE6_9BACT</name>
<dbReference type="PANTHER" id="PTHR43792">
    <property type="entry name" value="GNAT FAMILY, PUTATIVE (AFU_ORTHOLOGUE AFUA_3G00765)-RELATED-RELATED"/>
    <property type="match status" value="1"/>
</dbReference>
<accession>A0ABW0EAE6</accession>
<dbReference type="RefSeq" id="WP_378016229.1">
    <property type="nucleotide sequence ID" value="NZ_JBHSKT010000002.1"/>
</dbReference>
<evidence type="ECO:0000313" key="3">
    <source>
        <dbReference type="Proteomes" id="UP001596161"/>
    </source>
</evidence>
<dbReference type="PANTHER" id="PTHR43792:SF1">
    <property type="entry name" value="N-ACETYLTRANSFERASE DOMAIN-CONTAINING PROTEIN"/>
    <property type="match status" value="1"/>
</dbReference>
<feature type="domain" description="N-acetyltransferase" evidence="1">
    <location>
        <begin position="17"/>
        <end position="182"/>
    </location>
</feature>
<reference evidence="3" key="1">
    <citation type="journal article" date="2019" name="Int. J. Syst. Evol. Microbiol.">
        <title>The Global Catalogue of Microorganisms (GCM) 10K type strain sequencing project: providing services to taxonomists for standard genome sequencing and annotation.</title>
        <authorList>
            <consortium name="The Broad Institute Genomics Platform"/>
            <consortium name="The Broad Institute Genome Sequencing Center for Infectious Disease"/>
            <person name="Wu L."/>
            <person name="Ma J."/>
        </authorList>
    </citation>
    <scope>NUCLEOTIDE SEQUENCE [LARGE SCALE GENOMIC DNA]</scope>
    <source>
        <strain evidence="3">KACC 12602</strain>
    </source>
</reference>
<dbReference type="InterPro" id="IPR000182">
    <property type="entry name" value="GNAT_dom"/>
</dbReference>
<dbReference type="InterPro" id="IPR051531">
    <property type="entry name" value="N-acetyltransferase"/>
</dbReference>
<dbReference type="CDD" id="cd04301">
    <property type="entry name" value="NAT_SF"/>
    <property type="match status" value="1"/>
</dbReference>
<keyword evidence="2" id="KW-0808">Transferase</keyword>
<dbReference type="SUPFAM" id="SSF55729">
    <property type="entry name" value="Acyl-CoA N-acyltransferases (Nat)"/>
    <property type="match status" value="1"/>
</dbReference>
<protein>
    <submittedName>
        <fullName evidence="2">GNAT family N-acetyltransferase</fullName>
        <ecNumber evidence="2">2.3.-.-</ecNumber>
    </submittedName>
</protein>
<organism evidence="2 3">
    <name type="scientific">Adhaeribacter terreus</name>
    <dbReference type="NCBI Taxonomy" id="529703"/>
    <lineage>
        <taxon>Bacteria</taxon>
        <taxon>Pseudomonadati</taxon>
        <taxon>Bacteroidota</taxon>
        <taxon>Cytophagia</taxon>
        <taxon>Cytophagales</taxon>
        <taxon>Hymenobacteraceae</taxon>
        <taxon>Adhaeribacter</taxon>
    </lineage>
</organism>